<comment type="catalytic activity">
    <reaction evidence="1">
        <text>Hydrolysis of (1-&gt;3)-beta-D-glucosidic linkages in (1-&gt;3)-beta-D-glucans.</text>
        <dbReference type="EC" id="3.2.1.39"/>
    </reaction>
</comment>
<comment type="subcellular location">
    <subcellularLocation>
        <location evidence="2">Cell envelope</location>
    </subcellularLocation>
</comment>
<protein>
    <recommendedName>
        <fullName evidence="4">glucan endo-1,3-beta-D-glucosidase</fullName>
        <ecNumber evidence="4">3.2.1.39</ecNumber>
    </recommendedName>
</protein>
<evidence type="ECO:0000256" key="4">
    <source>
        <dbReference type="ARBA" id="ARBA00012780"/>
    </source>
</evidence>
<organism evidence="6 7">
    <name type="scientific">Hyaloscypha variabilis (strain UAMH 11265 / GT02V1 / F)</name>
    <name type="common">Meliniomyces variabilis</name>
    <dbReference type="NCBI Taxonomy" id="1149755"/>
    <lineage>
        <taxon>Eukaryota</taxon>
        <taxon>Fungi</taxon>
        <taxon>Dikarya</taxon>
        <taxon>Ascomycota</taxon>
        <taxon>Pezizomycotina</taxon>
        <taxon>Leotiomycetes</taxon>
        <taxon>Helotiales</taxon>
        <taxon>Hyaloscyphaceae</taxon>
        <taxon>Hyaloscypha</taxon>
        <taxon>Hyaloscypha variabilis</taxon>
    </lineage>
</organism>
<dbReference type="PANTHER" id="PTHR16631">
    <property type="entry name" value="GLUCAN 1,3-BETA-GLUCOSIDASE"/>
    <property type="match status" value="1"/>
</dbReference>
<dbReference type="GO" id="GO:0005576">
    <property type="term" value="C:extracellular region"/>
    <property type="evidence" value="ECO:0007669"/>
    <property type="project" value="TreeGrafter"/>
</dbReference>
<dbReference type="GO" id="GO:0042973">
    <property type="term" value="F:glucan endo-1,3-beta-D-glucosidase activity"/>
    <property type="evidence" value="ECO:0007669"/>
    <property type="project" value="UniProtKB-EC"/>
</dbReference>
<comment type="similarity">
    <text evidence="3">Belongs to the glycosyl hydrolase 17 family.</text>
</comment>
<evidence type="ECO:0000256" key="3">
    <source>
        <dbReference type="ARBA" id="ARBA00008773"/>
    </source>
</evidence>
<dbReference type="Gene3D" id="3.20.20.80">
    <property type="entry name" value="Glycosidases"/>
    <property type="match status" value="1"/>
</dbReference>
<dbReference type="STRING" id="1149755.A0A2J6SBB9"/>
<keyword evidence="7" id="KW-1185">Reference proteome</keyword>
<evidence type="ECO:0000256" key="5">
    <source>
        <dbReference type="ARBA" id="ARBA00022801"/>
    </source>
</evidence>
<proteinExistence type="inferred from homology"/>
<dbReference type="Proteomes" id="UP000235786">
    <property type="component" value="Unassembled WGS sequence"/>
</dbReference>
<dbReference type="AlphaFoldDB" id="A0A2J6SBB9"/>
<dbReference type="InterPro" id="IPR017853">
    <property type="entry name" value="GH"/>
</dbReference>
<dbReference type="EC" id="3.2.1.39" evidence="4"/>
<evidence type="ECO:0000256" key="1">
    <source>
        <dbReference type="ARBA" id="ARBA00000382"/>
    </source>
</evidence>
<keyword evidence="5 6" id="KW-0378">Hydrolase</keyword>
<name>A0A2J6SBB9_HYAVF</name>
<dbReference type="GO" id="GO:0009986">
    <property type="term" value="C:cell surface"/>
    <property type="evidence" value="ECO:0007669"/>
    <property type="project" value="TreeGrafter"/>
</dbReference>
<evidence type="ECO:0000256" key="2">
    <source>
        <dbReference type="ARBA" id="ARBA00004196"/>
    </source>
</evidence>
<dbReference type="GO" id="GO:0009277">
    <property type="term" value="C:fungal-type cell wall"/>
    <property type="evidence" value="ECO:0007669"/>
    <property type="project" value="TreeGrafter"/>
</dbReference>
<reference evidence="6 7" key="1">
    <citation type="submission" date="2016-04" db="EMBL/GenBank/DDBJ databases">
        <title>A degradative enzymes factory behind the ericoid mycorrhizal symbiosis.</title>
        <authorList>
            <consortium name="DOE Joint Genome Institute"/>
            <person name="Martino E."/>
            <person name="Morin E."/>
            <person name="Grelet G."/>
            <person name="Kuo A."/>
            <person name="Kohler A."/>
            <person name="Daghino S."/>
            <person name="Barry K."/>
            <person name="Choi C."/>
            <person name="Cichocki N."/>
            <person name="Clum A."/>
            <person name="Copeland A."/>
            <person name="Hainaut M."/>
            <person name="Haridas S."/>
            <person name="Labutti K."/>
            <person name="Lindquist E."/>
            <person name="Lipzen A."/>
            <person name="Khouja H.-R."/>
            <person name="Murat C."/>
            <person name="Ohm R."/>
            <person name="Olson A."/>
            <person name="Spatafora J."/>
            <person name="Veneault-Fourrey C."/>
            <person name="Henrissat B."/>
            <person name="Grigoriev I."/>
            <person name="Martin F."/>
            <person name="Perotto S."/>
        </authorList>
    </citation>
    <scope>NUCLEOTIDE SEQUENCE [LARGE SCALE GENOMIC DNA]</scope>
    <source>
        <strain evidence="6 7">F</strain>
    </source>
</reference>
<dbReference type="InterPro" id="IPR050732">
    <property type="entry name" value="Beta-glucan_modifiers"/>
</dbReference>
<evidence type="ECO:0000313" key="7">
    <source>
        <dbReference type="Proteomes" id="UP000235786"/>
    </source>
</evidence>
<accession>A0A2J6SBB9</accession>
<gene>
    <name evidence="6" type="ORF">L207DRAFT_550231</name>
</gene>
<dbReference type="EMBL" id="KZ613937">
    <property type="protein sequence ID" value="PMD48056.1"/>
    <property type="molecule type" value="Genomic_DNA"/>
</dbReference>
<dbReference type="OrthoDB" id="77201at2759"/>
<dbReference type="GO" id="GO:0071555">
    <property type="term" value="P:cell wall organization"/>
    <property type="evidence" value="ECO:0007669"/>
    <property type="project" value="TreeGrafter"/>
</dbReference>
<evidence type="ECO:0000313" key="6">
    <source>
        <dbReference type="EMBL" id="PMD48056.1"/>
    </source>
</evidence>
<dbReference type="PANTHER" id="PTHR16631:SF13">
    <property type="entry name" value="GLUCAN ENDO-1,3-BETA-GLUCOSIDASE EGLC-RELATED"/>
    <property type="match status" value="1"/>
</dbReference>
<sequence length="216" mass="23188">MLADRPTESCKTGPGVAQVKCKAQPDWEADFTTMKALSMRVYASSDCDTLVNAVPAVIAPDGQILVGKHGFDWMVVVSVGSEDLYRGDTAASTLAQQIYDLRGMLSTRANSAVIEACDFNTEAKGIDEAYNLFCESIQEVKDAVSSVNSVADVWVAETGWPTTGASENEAVAKVANAQKYRDTYALWDFSASPSFGVVDASFNALYDRTCSDSCEA</sequence>
<dbReference type="SUPFAM" id="SSF51445">
    <property type="entry name" value="(Trans)glycosidases"/>
    <property type="match status" value="1"/>
</dbReference>